<dbReference type="EMBL" id="CP033455">
    <property type="protein sequence ID" value="QGR03417.1"/>
    <property type="molecule type" value="Genomic_DNA"/>
</dbReference>
<gene>
    <name evidence="1" type="ORF">EDL80_02380</name>
</gene>
<keyword evidence="2" id="KW-1185">Reference proteome</keyword>
<dbReference type="Proteomes" id="UP000422822">
    <property type="component" value="Chromosome"/>
</dbReference>
<protein>
    <submittedName>
        <fullName evidence="1">Uncharacterized protein</fullName>
    </submittedName>
</protein>
<dbReference type="SUPFAM" id="SSF53335">
    <property type="entry name" value="S-adenosyl-L-methionine-dependent methyltransferases"/>
    <property type="match status" value="1"/>
</dbReference>
<accession>A0AAE6UII2</accession>
<reference evidence="1 2" key="1">
    <citation type="submission" date="2018-10" db="EMBL/GenBank/DDBJ databases">
        <title>Propagation and draft genome sequences of three atypical Erhlichia ruminantium isolates.</title>
        <authorList>
            <person name="Liebenberg J."/>
            <person name="Steyn H."/>
            <person name="Josemans A."/>
            <person name="Zweygarth E."/>
        </authorList>
    </citation>
    <scope>NUCLEOTIDE SEQUENCE [LARGE SCALE GENOMIC DNA]</scope>
    <source>
        <strain evidence="1 2">Omatjenne</strain>
    </source>
</reference>
<evidence type="ECO:0000313" key="1">
    <source>
        <dbReference type="EMBL" id="QGR03417.1"/>
    </source>
</evidence>
<organism evidence="1 2">
    <name type="scientific">Ehrlichia ruminantium</name>
    <name type="common">heartwater rickettsia</name>
    <name type="synonym">Cowdria ruminantium</name>
    <dbReference type="NCBI Taxonomy" id="779"/>
    <lineage>
        <taxon>Bacteria</taxon>
        <taxon>Pseudomonadati</taxon>
        <taxon>Pseudomonadota</taxon>
        <taxon>Alphaproteobacteria</taxon>
        <taxon>Rickettsiales</taxon>
        <taxon>Anaplasmataceae</taxon>
        <taxon>Ehrlichia</taxon>
    </lineage>
</organism>
<evidence type="ECO:0000313" key="2">
    <source>
        <dbReference type="Proteomes" id="UP000422822"/>
    </source>
</evidence>
<dbReference type="AlphaFoldDB" id="A0AAE6UII2"/>
<name>A0AAE6UII2_EHRRU</name>
<proteinExistence type="predicted"/>
<sequence>MLNKDFLFFDLYIIQNTIKLVESLVAIAEHVDNLSLFIKNISRLLSDNGIMFLSMITKNIYCYKL</sequence>
<dbReference type="InterPro" id="IPR029063">
    <property type="entry name" value="SAM-dependent_MTases_sf"/>
</dbReference>